<evidence type="ECO:0000313" key="2">
    <source>
        <dbReference type="Proteomes" id="UP000587415"/>
    </source>
</evidence>
<evidence type="ECO:0000313" key="1">
    <source>
        <dbReference type="EMBL" id="NJC42501.1"/>
    </source>
</evidence>
<protein>
    <submittedName>
        <fullName evidence="1">Ni/Co efflux regulator RcnB</fullName>
    </submittedName>
</protein>
<dbReference type="Proteomes" id="UP000587415">
    <property type="component" value="Unassembled WGS sequence"/>
</dbReference>
<gene>
    <name evidence="1" type="ORF">GGQ87_002796</name>
</gene>
<comment type="caution">
    <text evidence="1">The sequence shown here is derived from an EMBL/GenBank/DDBJ whole genome shotgun (WGS) entry which is preliminary data.</text>
</comment>
<sequence length="84" mass="10372">MRIGFYFAPSYGYYSVPRDYWGQRWRVGEYLPSIFWRYSLDDWRTYGLGYPPEGTRWVLVDNHIYLIDEYDGYIIDVIYDAWSW</sequence>
<accession>A0A7X6BQC6</accession>
<dbReference type="Pfam" id="PF11776">
    <property type="entry name" value="RcnB"/>
    <property type="match status" value="1"/>
</dbReference>
<dbReference type="AlphaFoldDB" id="A0A7X6BQC6"/>
<proteinExistence type="predicted"/>
<dbReference type="InterPro" id="IPR024572">
    <property type="entry name" value="RcnB"/>
</dbReference>
<dbReference type="EMBL" id="JAATJM010000002">
    <property type="protein sequence ID" value="NJC42501.1"/>
    <property type="molecule type" value="Genomic_DNA"/>
</dbReference>
<dbReference type="RefSeq" id="WP_168048756.1">
    <property type="nucleotide sequence ID" value="NZ_JAATJM010000002.1"/>
</dbReference>
<keyword evidence="2" id="KW-1185">Reference proteome</keyword>
<organism evidence="1 2">
    <name type="scientific">Brevundimonas alba</name>
    <dbReference type="NCBI Taxonomy" id="74314"/>
    <lineage>
        <taxon>Bacteria</taxon>
        <taxon>Pseudomonadati</taxon>
        <taxon>Pseudomonadota</taxon>
        <taxon>Alphaproteobacteria</taxon>
        <taxon>Caulobacterales</taxon>
        <taxon>Caulobacteraceae</taxon>
        <taxon>Brevundimonas</taxon>
    </lineage>
</organism>
<dbReference type="Gene3D" id="3.10.450.160">
    <property type="entry name" value="inner membrane protein cigr"/>
    <property type="match status" value="1"/>
</dbReference>
<reference evidence="1 2" key="1">
    <citation type="submission" date="2020-03" db="EMBL/GenBank/DDBJ databases">
        <title>Genomic Encyclopedia of Type Strains, Phase IV (KMG-IV): sequencing the most valuable type-strain genomes for metagenomic binning, comparative biology and taxonomic classification.</title>
        <authorList>
            <person name="Goeker M."/>
        </authorList>
    </citation>
    <scope>NUCLEOTIDE SEQUENCE [LARGE SCALE GENOMIC DNA]</scope>
    <source>
        <strain evidence="1 2">DSM 4736</strain>
    </source>
</reference>
<name>A0A7X6BQC6_9CAUL</name>